<sequence>QILSQLAKRGHKINCTAYGGAVVQGIEWRDDAQELWANSDVRKGGAPNGY</sequence>
<reference evidence="1" key="1">
    <citation type="submission" date="2021-02" db="EMBL/GenBank/DDBJ databases">
        <authorList>
            <person name="Nowell W R."/>
        </authorList>
    </citation>
    <scope>NUCLEOTIDE SEQUENCE</scope>
</reference>
<evidence type="ECO:0000313" key="1">
    <source>
        <dbReference type="EMBL" id="CAF1231369.1"/>
    </source>
</evidence>
<dbReference type="EMBL" id="CAJNOQ010009682">
    <property type="protein sequence ID" value="CAF1231369.1"/>
    <property type="molecule type" value="Genomic_DNA"/>
</dbReference>
<dbReference type="AlphaFoldDB" id="A0A814YKY3"/>
<feature type="non-terminal residue" evidence="1">
    <location>
        <position position="1"/>
    </location>
</feature>
<gene>
    <name evidence="1" type="ORF">GPM918_LOCUS25190</name>
    <name evidence="2" type="ORF">SRO942_LOCUS25199</name>
</gene>
<proteinExistence type="predicted"/>
<dbReference type="Proteomes" id="UP000663829">
    <property type="component" value="Unassembled WGS sequence"/>
</dbReference>
<dbReference type="EMBL" id="CAJOBC010009688">
    <property type="protein sequence ID" value="CAF3994061.1"/>
    <property type="molecule type" value="Genomic_DNA"/>
</dbReference>
<evidence type="ECO:0000313" key="3">
    <source>
        <dbReference type="Proteomes" id="UP000663829"/>
    </source>
</evidence>
<accession>A0A814YKY3</accession>
<keyword evidence="3" id="KW-1185">Reference proteome</keyword>
<dbReference type="Gene3D" id="3.60.20.40">
    <property type="match status" value="1"/>
</dbReference>
<comment type="caution">
    <text evidence="1">The sequence shown here is derived from an EMBL/GenBank/DDBJ whole genome shotgun (WGS) entry which is preliminary data.</text>
</comment>
<organism evidence="1 3">
    <name type="scientific">Didymodactylos carnosus</name>
    <dbReference type="NCBI Taxonomy" id="1234261"/>
    <lineage>
        <taxon>Eukaryota</taxon>
        <taxon>Metazoa</taxon>
        <taxon>Spiralia</taxon>
        <taxon>Gnathifera</taxon>
        <taxon>Rotifera</taxon>
        <taxon>Eurotatoria</taxon>
        <taxon>Bdelloidea</taxon>
        <taxon>Philodinida</taxon>
        <taxon>Philodinidae</taxon>
        <taxon>Didymodactylos</taxon>
    </lineage>
</organism>
<protein>
    <submittedName>
        <fullName evidence="1">Uncharacterized protein</fullName>
    </submittedName>
</protein>
<dbReference type="OrthoDB" id="1081007at2759"/>
<name>A0A814YKY3_9BILA</name>
<dbReference type="InterPro" id="IPR043137">
    <property type="entry name" value="GGT_ssub_C"/>
</dbReference>
<dbReference type="Proteomes" id="UP000681722">
    <property type="component" value="Unassembled WGS sequence"/>
</dbReference>
<evidence type="ECO:0000313" key="2">
    <source>
        <dbReference type="EMBL" id="CAF3994061.1"/>
    </source>
</evidence>